<reference evidence="1" key="1">
    <citation type="submission" date="2019-11" db="EMBL/GenBank/DDBJ databases">
        <authorList>
            <person name="Feng L."/>
        </authorList>
    </citation>
    <scope>NUCLEOTIDE SEQUENCE</scope>
    <source>
        <strain evidence="1">VparvulaLFYP99</strain>
    </source>
</reference>
<sequence>MCIIIRLDETYYLKVKSDITPEFIIKQIIKNCGMRKDSFGEYYVKRILNNILSGGINLTEFYEKYYKNEYSSFIQFLYNKELIDYEDIEKLSFKDNEILWKLNPYSNSYNIQNLIEFNDEILIIINRLLVEVSYED</sequence>
<evidence type="ECO:0000313" key="1">
    <source>
        <dbReference type="EMBL" id="VYU16504.1"/>
    </source>
</evidence>
<name>A0A6N3CLU3_VEIPA</name>
<gene>
    <name evidence="1" type="ORF">VPLFYP99_00198</name>
</gene>
<organism evidence="1">
    <name type="scientific">Veillonella parvula</name>
    <name type="common">Staphylococcus parvulus</name>
    <dbReference type="NCBI Taxonomy" id="29466"/>
    <lineage>
        <taxon>Bacteria</taxon>
        <taxon>Bacillati</taxon>
        <taxon>Bacillota</taxon>
        <taxon>Negativicutes</taxon>
        <taxon>Veillonellales</taxon>
        <taxon>Veillonellaceae</taxon>
        <taxon>Veillonella</taxon>
    </lineage>
</organism>
<protein>
    <submittedName>
        <fullName evidence="1">Uncharacterized protein</fullName>
    </submittedName>
</protein>
<dbReference type="EMBL" id="CACRUG010000011">
    <property type="protein sequence ID" value="VYU16504.1"/>
    <property type="molecule type" value="Genomic_DNA"/>
</dbReference>
<dbReference type="AlphaFoldDB" id="A0A6N3CLU3"/>
<dbReference type="RefSeq" id="WP_156697484.1">
    <property type="nucleotide sequence ID" value="NZ_CACRUG010000011.1"/>
</dbReference>
<proteinExistence type="predicted"/>
<accession>A0A6N3CLU3</accession>